<feature type="region of interest" description="Disordered" evidence="1">
    <location>
        <begin position="1"/>
        <end position="22"/>
    </location>
</feature>
<gene>
    <name evidence="2" type="ORF">I308_105411</name>
</gene>
<evidence type="ECO:0000256" key="1">
    <source>
        <dbReference type="SAM" id="MobiDB-lite"/>
    </source>
</evidence>
<sequence length="77" mass="9125">MIRGSAVLNERRDDDEGFETKYTSTHRYASDSPSYVPHTSNKFRNRFSYLESCYTSTNRAIIPHRNNLKSIWYLVFL</sequence>
<evidence type="ECO:0000313" key="3">
    <source>
        <dbReference type="Proteomes" id="UP000054399"/>
    </source>
</evidence>
<keyword evidence="3" id="KW-1185">Reference proteome</keyword>
<dbReference type="RefSeq" id="XP_066611812.1">
    <property type="nucleotide sequence ID" value="XM_066759866.1"/>
</dbReference>
<evidence type="ECO:0000313" key="2">
    <source>
        <dbReference type="EMBL" id="KAL0243445.1"/>
    </source>
</evidence>
<dbReference type="Proteomes" id="UP000054399">
    <property type="component" value="Unassembled WGS sequence"/>
</dbReference>
<name>A0ABR3BKW6_9TREE</name>
<organism evidence="2 3">
    <name type="scientific">Cryptococcus tetragattii IND107</name>
    <dbReference type="NCBI Taxonomy" id="1296105"/>
    <lineage>
        <taxon>Eukaryota</taxon>
        <taxon>Fungi</taxon>
        <taxon>Dikarya</taxon>
        <taxon>Basidiomycota</taxon>
        <taxon>Agaricomycotina</taxon>
        <taxon>Tremellomycetes</taxon>
        <taxon>Tremellales</taxon>
        <taxon>Cryptococcaceae</taxon>
        <taxon>Cryptococcus</taxon>
        <taxon>Cryptococcus gattii species complex</taxon>
    </lineage>
</organism>
<dbReference type="GeneID" id="91992266"/>
<reference evidence="3" key="1">
    <citation type="submission" date="2015-01" db="EMBL/GenBank/DDBJ databases">
        <title>The Genome Sequence of Cryptococcus gattii MMRL2647.</title>
        <authorList>
            <consortium name="The Broad Institute Genomics Platform"/>
            <person name="Cuomo C."/>
            <person name="Litvintseva A."/>
            <person name="Chen Y."/>
            <person name="Heitman J."/>
            <person name="Sun S."/>
            <person name="Springer D."/>
            <person name="Dromer F."/>
            <person name="Young S."/>
            <person name="Zeng Q."/>
            <person name="Gargeya S."/>
            <person name="Abouelleil A."/>
            <person name="Alvarado L."/>
            <person name="Chapman S.B."/>
            <person name="Gainer-Dewar J."/>
            <person name="Goldberg J."/>
            <person name="Griggs A."/>
            <person name="Gujja S."/>
            <person name="Hansen M."/>
            <person name="Howarth C."/>
            <person name="Imamovic A."/>
            <person name="Larimer J."/>
            <person name="Murphy C."/>
            <person name="Naylor J."/>
            <person name="Pearson M."/>
            <person name="Priest M."/>
            <person name="Roberts A."/>
            <person name="Saif S."/>
            <person name="Shea T."/>
            <person name="Sykes S."/>
            <person name="Wortman J."/>
            <person name="Nusbaum C."/>
            <person name="Birren B."/>
        </authorList>
    </citation>
    <scope>NUCLEOTIDE SEQUENCE [LARGE SCALE GENOMIC DNA]</scope>
    <source>
        <strain evidence="3">IND107</strain>
    </source>
</reference>
<protein>
    <submittedName>
        <fullName evidence="2">Uncharacterized protein</fullName>
    </submittedName>
</protein>
<reference evidence="2 3" key="2">
    <citation type="submission" date="2024-01" db="EMBL/GenBank/DDBJ databases">
        <title>Comparative genomics of Cryptococcus and Kwoniella reveals pathogenesis evolution and contrasting modes of karyotype evolution via chromosome fusion or intercentromeric recombination.</title>
        <authorList>
            <person name="Coelho M.A."/>
            <person name="David-Palma M."/>
            <person name="Shea T."/>
            <person name="Bowers K."/>
            <person name="Mcginley-Smith S."/>
            <person name="Mohammad A.W."/>
            <person name="Gnirke A."/>
            <person name="Yurkov A.M."/>
            <person name="Nowrousian M."/>
            <person name="Sun S."/>
            <person name="Cuomo C.A."/>
            <person name="Heitman J."/>
        </authorList>
    </citation>
    <scope>NUCLEOTIDE SEQUENCE [LARGE SCALE GENOMIC DNA]</scope>
    <source>
        <strain evidence="2 3">IND107</strain>
    </source>
</reference>
<proteinExistence type="predicted"/>
<accession>A0ABR3BKW6</accession>
<comment type="caution">
    <text evidence="2">The sequence shown here is derived from an EMBL/GenBank/DDBJ whole genome shotgun (WGS) entry which is preliminary data.</text>
</comment>
<dbReference type="EMBL" id="ATAM02000010">
    <property type="protein sequence ID" value="KAL0243445.1"/>
    <property type="molecule type" value="Genomic_DNA"/>
</dbReference>